<evidence type="ECO:0000256" key="5">
    <source>
        <dbReference type="ARBA" id="ARBA00022840"/>
    </source>
</evidence>
<evidence type="ECO:0000256" key="2">
    <source>
        <dbReference type="ARBA" id="ARBA00012831"/>
    </source>
</evidence>
<evidence type="ECO:0000256" key="3">
    <source>
        <dbReference type="ARBA" id="ARBA00022598"/>
    </source>
</evidence>
<protein>
    <recommendedName>
        <fullName evidence="2">proline--tRNA ligase</fullName>
        <ecNumber evidence="2">6.1.1.15</ecNumber>
    </recommendedName>
    <alternativeName>
        <fullName evidence="8">Prolyl-tRNA synthetase</fullName>
    </alternativeName>
</protein>
<evidence type="ECO:0000313" key="12">
    <source>
        <dbReference type="Proteomes" id="UP001219933"/>
    </source>
</evidence>
<dbReference type="PROSITE" id="PS50862">
    <property type="entry name" value="AA_TRNA_LIGASE_II"/>
    <property type="match status" value="1"/>
</dbReference>
<keyword evidence="4" id="KW-0547">Nucleotide-binding</keyword>
<keyword evidence="12" id="KW-1185">Reference proteome</keyword>
<evidence type="ECO:0000256" key="8">
    <source>
        <dbReference type="ARBA" id="ARBA00029731"/>
    </source>
</evidence>
<dbReference type="InterPro" id="IPR050062">
    <property type="entry name" value="Pro-tRNA_synthetase"/>
</dbReference>
<dbReference type="Proteomes" id="UP001219933">
    <property type="component" value="Chromosome 1"/>
</dbReference>
<evidence type="ECO:0000256" key="4">
    <source>
        <dbReference type="ARBA" id="ARBA00022741"/>
    </source>
</evidence>
<dbReference type="PANTHER" id="PTHR42753">
    <property type="entry name" value="MITOCHONDRIAL RIBOSOME PROTEIN L39/PROLYL-TRNA LIGASE FAMILY MEMBER"/>
    <property type="match status" value="1"/>
</dbReference>
<proteinExistence type="inferred from homology"/>
<dbReference type="SUPFAM" id="SSF52954">
    <property type="entry name" value="Class II aaRS ABD-related"/>
    <property type="match status" value="1"/>
</dbReference>
<dbReference type="GO" id="GO:0005739">
    <property type="term" value="C:mitochondrion"/>
    <property type="evidence" value="ECO:0007669"/>
    <property type="project" value="TreeGrafter"/>
</dbReference>
<dbReference type="InterPro" id="IPR045864">
    <property type="entry name" value="aa-tRNA-synth_II/BPL/LPL"/>
</dbReference>
<evidence type="ECO:0000256" key="6">
    <source>
        <dbReference type="ARBA" id="ARBA00022917"/>
    </source>
</evidence>
<dbReference type="EC" id="6.1.1.15" evidence="2"/>
<reference evidence="11" key="1">
    <citation type="submission" date="2023-03" db="EMBL/GenBank/DDBJ databases">
        <title>Mating type loci evolution in Malassezia.</title>
        <authorList>
            <person name="Coelho M.A."/>
        </authorList>
    </citation>
    <scope>NUCLEOTIDE SEQUENCE</scope>
    <source>
        <strain evidence="11">CBS 11721</strain>
    </source>
</reference>
<evidence type="ECO:0000313" key="11">
    <source>
        <dbReference type="EMBL" id="WFD34085.1"/>
    </source>
</evidence>
<dbReference type="Gene3D" id="3.30.930.10">
    <property type="entry name" value="Bira Bifunctional Protein, Domain 2"/>
    <property type="match status" value="2"/>
</dbReference>
<name>A0AAF0ERY4_9BASI</name>
<evidence type="ECO:0000256" key="7">
    <source>
        <dbReference type="ARBA" id="ARBA00023146"/>
    </source>
</evidence>
<evidence type="ECO:0000259" key="10">
    <source>
        <dbReference type="PROSITE" id="PS50862"/>
    </source>
</evidence>
<dbReference type="Pfam" id="PF00587">
    <property type="entry name" value="tRNA-synt_2b"/>
    <property type="match status" value="1"/>
</dbReference>
<keyword evidence="7" id="KW-0030">Aminoacyl-tRNA synthetase</keyword>
<organism evidence="11 12">
    <name type="scientific">Malassezia cuniculi</name>
    <dbReference type="NCBI Taxonomy" id="948313"/>
    <lineage>
        <taxon>Eukaryota</taxon>
        <taxon>Fungi</taxon>
        <taxon>Dikarya</taxon>
        <taxon>Basidiomycota</taxon>
        <taxon>Ustilaginomycotina</taxon>
        <taxon>Malasseziomycetes</taxon>
        <taxon>Malasseziales</taxon>
        <taxon>Malasseziaceae</taxon>
        <taxon>Malassezia</taxon>
    </lineage>
</organism>
<keyword evidence="3 11" id="KW-0436">Ligase</keyword>
<dbReference type="SUPFAM" id="SSF55681">
    <property type="entry name" value="Class II aaRS and biotin synthetases"/>
    <property type="match status" value="1"/>
</dbReference>
<dbReference type="InterPro" id="IPR033730">
    <property type="entry name" value="ProRS_core_prok"/>
</dbReference>
<dbReference type="InterPro" id="IPR006195">
    <property type="entry name" value="aa-tRNA-synth_II"/>
</dbReference>
<dbReference type="CDD" id="cd00779">
    <property type="entry name" value="ProRS_core_prok"/>
    <property type="match status" value="1"/>
</dbReference>
<dbReference type="PANTHER" id="PTHR42753:SF2">
    <property type="entry name" value="PROLINE--TRNA LIGASE"/>
    <property type="match status" value="1"/>
</dbReference>
<accession>A0AAF0ERY4</accession>
<dbReference type="InterPro" id="IPR002316">
    <property type="entry name" value="Pro-tRNA-ligase_IIa"/>
</dbReference>
<dbReference type="EMBL" id="CP119877">
    <property type="protein sequence ID" value="WFD34085.1"/>
    <property type="molecule type" value="Genomic_DNA"/>
</dbReference>
<dbReference type="InterPro" id="IPR036621">
    <property type="entry name" value="Anticodon-bd_dom_sf"/>
</dbReference>
<comment type="similarity">
    <text evidence="1">Belongs to the class-II aminoacyl-tRNA synthetase family.</text>
</comment>
<evidence type="ECO:0000256" key="9">
    <source>
        <dbReference type="ARBA" id="ARBA00047671"/>
    </source>
</evidence>
<dbReference type="GO" id="GO:0005524">
    <property type="term" value="F:ATP binding"/>
    <property type="evidence" value="ECO:0007669"/>
    <property type="project" value="UniProtKB-KW"/>
</dbReference>
<sequence>MHSTRATLLARASRTIRASKIYQPTLTAAAVSNADTLESLQLLLRGGYVRQSASGTYSFLTPGMRMLDKIKGIINEEMASIDASVIEMPHLLPTTLWHRTGRVEAMGSELFRLKDRKGTEMLIAPTHEEEVTRLVCTDIDSPKKLPVRVYQIGRKFRDEPRPRAGLLRTKEFLMKDLYSFDADLESARASYNAVSGAYERIFNRIFSWEGEKPIWRAAEADTGAMGGNLSHEYHVEDAVGEDLVMTCSSCSYAANTERAVPRVGARTSDVSVSAFAHKDGAALAIYPKSRELNQAALPWPAVPGEGKVAVVVVDKECDLDQEQVRRVAAEHGHDAENAQVMYRDIRMTKPGDGCPACDDGTLNAHRAIEVGHTFLLGSRYTQALGYDITVNNKKAPIQMGCYGIGVTRILGALAQRASALFHERASGKNRAGFIWPASVAPYGAVVIPAPPFTEEKMRYAERLCEALHNGVQIDGAHVQLAHGDVVLDDRDGTLGSRMFDADLLGYPTVCIIGRHWERTGQVEVRRAGQPTVYLQLDY</sequence>
<dbReference type="GO" id="GO:0004827">
    <property type="term" value="F:proline-tRNA ligase activity"/>
    <property type="evidence" value="ECO:0007669"/>
    <property type="project" value="UniProtKB-EC"/>
</dbReference>
<dbReference type="AlphaFoldDB" id="A0AAF0ERY4"/>
<dbReference type="InterPro" id="IPR004154">
    <property type="entry name" value="Anticodon-bd"/>
</dbReference>
<dbReference type="Pfam" id="PF03129">
    <property type="entry name" value="HGTP_anticodon"/>
    <property type="match status" value="1"/>
</dbReference>
<dbReference type="PRINTS" id="PR01046">
    <property type="entry name" value="TRNASYNTHPRO"/>
</dbReference>
<gene>
    <name evidence="11" type="ORF">MCUN1_000917</name>
</gene>
<dbReference type="Gene3D" id="3.40.50.800">
    <property type="entry name" value="Anticodon-binding domain"/>
    <property type="match status" value="1"/>
</dbReference>
<dbReference type="InterPro" id="IPR002314">
    <property type="entry name" value="aa-tRNA-synt_IIb"/>
</dbReference>
<evidence type="ECO:0000256" key="1">
    <source>
        <dbReference type="ARBA" id="ARBA00008226"/>
    </source>
</evidence>
<dbReference type="GO" id="GO:0006433">
    <property type="term" value="P:prolyl-tRNA aminoacylation"/>
    <property type="evidence" value="ECO:0007669"/>
    <property type="project" value="InterPro"/>
</dbReference>
<comment type="catalytic activity">
    <reaction evidence="9">
        <text>tRNA(Pro) + L-proline + ATP = L-prolyl-tRNA(Pro) + AMP + diphosphate</text>
        <dbReference type="Rhea" id="RHEA:14305"/>
        <dbReference type="Rhea" id="RHEA-COMP:9700"/>
        <dbReference type="Rhea" id="RHEA-COMP:9702"/>
        <dbReference type="ChEBI" id="CHEBI:30616"/>
        <dbReference type="ChEBI" id="CHEBI:33019"/>
        <dbReference type="ChEBI" id="CHEBI:60039"/>
        <dbReference type="ChEBI" id="CHEBI:78442"/>
        <dbReference type="ChEBI" id="CHEBI:78532"/>
        <dbReference type="ChEBI" id="CHEBI:456215"/>
        <dbReference type="EC" id="6.1.1.15"/>
    </reaction>
</comment>
<keyword evidence="6" id="KW-0648">Protein biosynthesis</keyword>
<feature type="domain" description="Aminoacyl-transfer RNA synthetases class-II family profile" evidence="10">
    <location>
        <begin position="50"/>
        <end position="448"/>
    </location>
</feature>
<keyword evidence="5" id="KW-0067">ATP-binding</keyword>